<name>A0AB74FI91_9MYCO</name>
<sequence length="142" mass="15081">MSTTSRTWPSSSVELPVSWAINESPVPTMSTILVLEQPSAEATLGRPLIDPPLFAINYMQHCLGHSLNVEEELVLALDGPTETARPARDSSAAASPRTRLSRLAGLVVSVIFSSAVAGCGHATSPGTVQSEHIVDGCARWCW</sequence>
<evidence type="ECO:0000313" key="1">
    <source>
        <dbReference type="EMBL" id="SIN43781.1"/>
    </source>
</evidence>
<dbReference type="Proteomes" id="UP000184831">
    <property type="component" value="Unassembled WGS sequence"/>
</dbReference>
<organism evidence="1 2">
    <name type="scientific">Mycobacteroides abscessus subsp. abscessus</name>
    <dbReference type="NCBI Taxonomy" id="1185650"/>
    <lineage>
        <taxon>Bacteria</taxon>
        <taxon>Bacillati</taxon>
        <taxon>Actinomycetota</taxon>
        <taxon>Actinomycetes</taxon>
        <taxon>Mycobacteriales</taxon>
        <taxon>Mycobacteriaceae</taxon>
        <taxon>Mycobacteroides</taxon>
        <taxon>Mycobacteroides abscessus</taxon>
    </lineage>
</organism>
<dbReference type="EMBL" id="FSQE01000012">
    <property type="protein sequence ID" value="SIN43781.1"/>
    <property type="molecule type" value="Genomic_DNA"/>
</dbReference>
<reference evidence="1 2" key="1">
    <citation type="submission" date="2016-11" db="EMBL/GenBank/DDBJ databases">
        <authorList>
            <consortium name="Pathogen Informatics"/>
        </authorList>
    </citation>
    <scope>NUCLEOTIDE SEQUENCE [LARGE SCALE GENOMIC DNA]</scope>
    <source>
        <strain evidence="1 2">696</strain>
    </source>
</reference>
<protein>
    <submittedName>
        <fullName evidence="1">Uncharacterized protein</fullName>
    </submittedName>
</protein>
<evidence type="ECO:0000313" key="2">
    <source>
        <dbReference type="Proteomes" id="UP000184831"/>
    </source>
</evidence>
<accession>A0AB74FI91</accession>
<comment type="caution">
    <text evidence="1">The sequence shown here is derived from an EMBL/GenBank/DDBJ whole genome shotgun (WGS) entry which is preliminary data.</text>
</comment>
<dbReference type="AlphaFoldDB" id="A0AB74FI91"/>
<dbReference type="RefSeq" id="WP_005125382.1">
    <property type="nucleotide sequence ID" value="NZ_CP063327.1"/>
</dbReference>
<gene>
    <name evidence="1" type="ORF">SAMEA2152244_04502</name>
</gene>
<proteinExistence type="predicted"/>